<protein>
    <submittedName>
        <fullName evidence="9">PLP-dependent aminotransferase family protein</fullName>
    </submittedName>
</protein>
<keyword evidence="2 9" id="KW-0032">Aminotransferase</keyword>
<accession>A0A557QEM2</accession>
<evidence type="ECO:0000256" key="4">
    <source>
        <dbReference type="ARBA" id="ARBA00022898"/>
    </source>
</evidence>
<dbReference type="Pfam" id="PF00155">
    <property type="entry name" value="Aminotran_1_2"/>
    <property type="match status" value="1"/>
</dbReference>
<dbReference type="Proteomes" id="UP000319502">
    <property type="component" value="Unassembled WGS sequence"/>
</dbReference>
<dbReference type="Gene3D" id="3.40.640.10">
    <property type="entry name" value="Type I PLP-dependent aspartate aminotransferase-like (Major domain)"/>
    <property type="match status" value="1"/>
</dbReference>
<proteinExistence type="inferred from homology"/>
<comment type="similarity">
    <text evidence="1">In the C-terminal section; belongs to the class-I pyridoxal-phosphate-dependent aminotransferase family.</text>
</comment>
<dbReference type="InterPro" id="IPR036390">
    <property type="entry name" value="WH_DNA-bd_sf"/>
</dbReference>
<evidence type="ECO:0000256" key="5">
    <source>
        <dbReference type="ARBA" id="ARBA00023015"/>
    </source>
</evidence>
<comment type="caution">
    <text evidence="9">The sequence shown here is derived from an EMBL/GenBank/DDBJ whole genome shotgun (WGS) entry which is preliminary data.</text>
</comment>
<keyword evidence="4" id="KW-0663">Pyridoxal phosphate</keyword>
<dbReference type="SMART" id="SM00345">
    <property type="entry name" value="HTH_GNTR"/>
    <property type="match status" value="1"/>
</dbReference>
<dbReference type="InterPro" id="IPR051446">
    <property type="entry name" value="HTH_trans_reg/aminotransferase"/>
</dbReference>
<evidence type="ECO:0000313" key="9">
    <source>
        <dbReference type="EMBL" id="TVO51369.1"/>
    </source>
</evidence>
<dbReference type="InterPro" id="IPR000524">
    <property type="entry name" value="Tscrpt_reg_HTH_GntR"/>
</dbReference>
<dbReference type="CDD" id="cd00609">
    <property type="entry name" value="AAT_like"/>
    <property type="match status" value="1"/>
</dbReference>
<evidence type="ECO:0000313" key="10">
    <source>
        <dbReference type="Proteomes" id="UP000319502"/>
    </source>
</evidence>
<dbReference type="InterPro" id="IPR015422">
    <property type="entry name" value="PyrdxlP-dep_Trfase_small"/>
</dbReference>
<keyword evidence="6" id="KW-0238">DNA-binding</keyword>
<sequence length="472" mass="51192">MNRYQQLADDMARRIAEGTLRPGERIPSVRHACRSQNASPSTVLQAYALLESRGLIEARPRSGYYVRSRLGQTLAEPPVSRPGTDATALTVSDFIFDILDSARDREVVPLGSGFPSPELFPLDRLARALAVSARRLDPWRSVTDLAPGNDELRRQIALRYLSAGVSLSPEEIVITSGAMEAINLCLQAVTRPGDLVAIESPAFYGGLQAIERLGLRVIEIPTHPREGVDVGALAEALDRHPIRACLFMLNHQNPLGACVPDDRRRELVSLLARHDVPLIEDDVYAELHFGEPRPLPAKSLDSAGQVLHVSSFAKCLAPGYRVGWVAAGRHARAVQRLKLSTSLGTAVPLQAALADYLHHGGYDHHLRRLRQALASQTARAIAAIERHFPPGVQLASPRGGYFVWIALPPGADALALHRQALARGISIAPGPIFSATRGFNQCIRLNTGHPWTDASERAVATLGTLIRAQCGG</sequence>
<dbReference type="InterPro" id="IPR015424">
    <property type="entry name" value="PyrdxlP-dep_Trfase"/>
</dbReference>
<dbReference type="PANTHER" id="PTHR46577">
    <property type="entry name" value="HTH-TYPE TRANSCRIPTIONAL REGULATORY PROTEIN GABR"/>
    <property type="match status" value="1"/>
</dbReference>
<dbReference type="AlphaFoldDB" id="A0A557QEM2"/>
<dbReference type="InterPro" id="IPR015421">
    <property type="entry name" value="PyrdxlP-dep_Trfase_major"/>
</dbReference>
<dbReference type="Pfam" id="PF00392">
    <property type="entry name" value="GntR"/>
    <property type="match status" value="1"/>
</dbReference>
<dbReference type="GO" id="GO:0008483">
    <property type="term" value="F:transaminase activity"/>
    <property type="evidence" value="ECO:0007669"/>
    <property type="project" value="UniProtKB-KW"/>
</dbReference>
<keyword evidence="3 9" id="KW-0808">Transferase</keyword>
<dbReference type="GO" id="GO:0003677">
    <property type="term" value="F:DNA binding"/>
    <property type="evidence" value="ECO:0007669"/>
    <property type="project" value="UniProtKB-KW"/>
</dbReference>
<evidence type="ECO:0000256" key="6">
    <source>
        <dbReference type="ARBA" id="ARBA00023125"/>
    </source>
</evidence>
<evidence type="ECO:0000256" key="1">
    <source>
        <dbReference type="ARBA" id="ARBA00005384"/>
    </source>
</evidence>
<dbReference type="SUPFAM" id="SSF53383">
    <property type="entry name" value="PLP-dependent transferases"/>
    <property type="match status" value="1"/>
</dbReference>
<dbReference type="Gene3D" id="1.10.10.10">
    <property type="entry name" value="Winged helix-like DNA-binding domain superfamily/Winged helix DNA-binding domain"/>
    <property type="match status" value="1"/>
</dbReference>
<dbReference type="SUPFAM" id="SSF46785">
    <property type="entry name" value="Winged helix' DNA-binding domain"/>
    <property type="match status" value="1"/>
</dbReference>
<dbReference type="InterPro" id="IPR004839">
    <property type="entry name" value="Aminotransferase_I/II_large"/>
</dbReference>
<dbReference type="FunFam" id="3.40.640.10:FF:000023">
    <property type="entry name" value="Transcriptional regulator, GntR family"/>
    <property type="match status" value="1"/>
</dbReference>
<dbReference type="PANTHER" id="PTHR46577:SF2">
    <property type="entry name" value="TRANSCRIPTIONAL REGULATORY PROTEIN"/>
    <property type="match status" value="1"/>
</dbReference>
<dbReference type="InterPro" id="IPR036388">
    <property type="entry name" value="WH-like_DNA-bd_sf"/>
</dbReference>
<reference evidence="9 10" key="1">
    <citation type="submission" date="2019-07" db="EMBL/GenBank/DDBJ databases">
        <title>The pathways for chlorine oxyanion respiration interact through the shared metabolite chlorate.</title>
        <authorList>
            <person name="Barnum T.P."/>
            <person name="Cheng Y."/>
            <person name="Hill K.A."/>
            <person name="Lucas L.N."/>
            <person name="Carlson H.K."/>
            <person name="Coates J.D."/>
        </authorList>
    </citation>
    <scope>NUCLEOTIDE SEQUENCE [LARGE SCALE GENOMIC DNA]</scope>
    <source>
        <strain evidence="9 10">SFB-3</strain>
    </source>
</reference>
<organism evidence="9 10">
    <name type="scientific">Denitromonas halophila</name>
    <dbReference type="NCBI Taxonomy" id="1629404"/>
    <lineage>
        <taxon>Bacteria</taxon>
        <taxon>Pseudomonadati</taxon>
        <taxon>Pseudomonadota</taxon>
        <taxon>Betaproteobacteria</taxon>
        <taxon>Rhodocyclales</taxon>
        <taxon>Zoogloeaceae</taxon>
        <taxon>Denitromonas</taxon>
    </lineage>
</organism>
<name>A0A557QEM2_9RHOO</name>
<keyword evidence="10" id="KW-1185">Reference proteome</keyword>
<keyword evidence="5" id="KW-0805">Transcription regulation</keyword>
<evidence type="ECO:0000256" key="3">
    <source>
        <dbReference type="ARBA" id="ARBA00022679"/>
    </source>
</evidence>
<gene>
    <name evidence="9" type="ORF">FHP91_19540</name>
</gene>
<dbReference type="Gene3D" id="3.90.1150.10">
    <property type="entry name" value="Aspartate Aminotransferase, domain 1"/>
    <property type="match status" value="1"/>
</dbReference>
<dbReference type="RefSeq" id="WP_144311185.1">
    <property type="nucleotide sequence ID" value="NZ_VMNK01000020.1"/>
</dbReference>
<evidence type="ECO:0000256" key="7">
    <source>
        <dbReference type="ARBA" id="ARBA00023163"/>
    </source>
</evidence>
<feature type="domain" description="HTH gntR-type" evidence="8">
    <location>
        <begin position="1"/>
        <end position="69"/>
    </location>
</feature>
<dbReference type="GO" id="GO:0003700">
    <property type="term" value="F:DNA-binding transcription factor activity"/>
    <property type="evidence" value="ECO:0007669"/>
    <property type="project" value="InterPro"/>
</dbReference>
<dbReference type="OrthoDB" id="9804020at2"/>
<dbReference type="CDD" id="cd07377">
    <property type="entry name" value="WHTH_GntR"/>
    <property type="match status" value="1"/>
</dbReference>
<evidence type="ECO:0000259" key="8">
    <source>
        <dbReference type="PROSITE" id="PS50949"/>
    </source>
</evidence>
<evidence type="ECO:0000256" key="2">
    <source>
        <dbReference type="ARBA" id="ARBA00022576"/>
    </source>
</evidence>
<dbReference type="EMBL" id="VMNK01000020">
    <property type="protein sequence ID" value="TVO51369.1"/>
    <property type="molecule type" value="Genomic_DNA"/>
</dbReference>
<dbReference type="PROSITE" id="PS50949">
    <property type="entry name" value="HTH_GNTR"/>
    <property type="match status" value="1"/>
</dbReference>
<keyword evidence="7" id="KW-0804">Transcription</keyword>
<dbReference type="GO" id="GO:0030170">
    <property type="term" value="F:pyridoxal phosphate binding"/>
    <property type="evidence" value="ECO:0007669"/>
    <property type="project" value="InterPro"/>
</dbReference>